<dbReference type="GO" id="GO:0033897">
    <property type="term" value="F:ribonuclease T2 activity"/>
    <property type="evidence" value="ECO:0007669"/>
    <property type="project" value="InterPro"/>
</dbReference>
<dbReference type="GO" id="GO:0003723">
    <property type="term" value="F:RNA binding"/>
    <property type="evidence" value="ECO:0007669"/>
    <property type="project" value="InterPro"/>
</dbReference>
<evidence type="ECO:0000313" key="11">
    <source>
        <dbReference type="Proteomes" id="UP000593562"/>
    </source>
</evidence>
<evidence type="ECO:0000256" key="9">
    <source>
        <dbReference type="RuleBase" id="RU004328"/>
    </source>
</evidence>
<evidence type="ECO:0000256" key="5">
    <source>
        <dbReference type="ARBA" id="ARBA00022722"/>
    </source>
</evidence>
<evidence type="ECO:0000256" key="8">
    <source>
        <dbReference type="RuleBase" id="RU003860"/>
    </source>
</evidence>
<dbReference type="Proteomes" id="UP000593562">
    <property type="component" value="Unassembled WGS sequence"/>
</dbReference>
<evidence type="ECO:0000256" key="4">
    <source>
        <dbReference type="ARBA" id="ARBA00022640"/>
    </source>
</evidence>
<keyword evidence="5" id="KW-0540">Nuclease</keyword>
<keyword evidence="7" id="KW-0456">Lyase</keyword>
<organism evidence="10 11">
    <name type="scientific">Tripterygium wilfordii</name>
    <name type="common">Thunder God vine</name>
    <dbReference type="NCBI Taxonomy" id="458696"/>
    <lineage>
        <taxon>Eukaryota</taxon>
        <taxon>Viridiplantae</taxon>
        <taxon>Streptophyta</taxon>
        <taxon>Embryophyta</taxon>
        <taxon>Tracheophyta</taxon>
        <taxon>Spermatophyta</taxon>
        <taxon>Magnoliopsida</taxon>
        <taxon>eudicotyledons</taxon>
        <taxon>Gunneridae</taxon>
        <taxon>Pentapetalae</taxon>
        <taxon>rosids</taxon>
        <taxon>fabids</taxon>
        <taxon>Celastrales</taxon>
        <taxon>Celastraceae</taxon>
        <taxon>Tripterygium</taxon>
    </lineage>
</organism>
<keyword evidence="11" id="KW-1185">Reference proteome</keyword>
<dbReference type="GO" id="GO:0016226">
    <property type="term" value="P:iron-sulfur cluster assembly"/>
    <property type="evidence" value="ECO:0007669"/>
    <property type="project" value="TreeGrafter"/>
</dbReference>
<dbReference type="SUPFAM" id="SSF82657">
    <property type="entry name" value="BolA-like"/>
    <property type="match status" value="1"/>
</dbReference>
<dbReference type="InterPro" id="IPR001568">
    <property type="entry name" value="RNase_T2-like"/>
</dbReference>
<dbReference type="EMBL" id="JAAARO010000021">
    <property type="protein sequence ID" value="KAF5727926.1"/>
    <property type="molecule type" value="Genomic_DNA"/>
</dbReference>
<accession>A0A7J7C2C7</accession>
<keyword evidence="4" id="KW-0934">Plastid</keyword>
<evidence type="ECO:0000256" key="6">
    <source>
        <dbReference type="ARBA" id="ARBA00022946"/>
    </source>
</evidence>
<evidence type="ECO:0000256" key="1">
    <source>
        <dbReference type="ARBA" id="ARBA00004229"/>
    </source>
</evidence>
<dbReference type="InterPro" id="IPR036065">
    <property type="entry name" value="BolA-like_sf"/>
</dbReference>
<evidence type="ECO:0000256" key="2">
    <source>
        <dbReference type="ARBA" id="ARBA00007469"/>
    </source>
</evidence>
<dbReference type="Gene3D" id="3.30.300.90">
    <property type="entry name" value="BolA-like"/>
    <property type="match status" value="1"/>
</dbReference>
<comment type="similarity">
    <text evidence="8">Belongs to the BolA/IbaG family.</text>
</comment>
<dbReference type="FunFam" id="3.30.300.90:FF:000004">
    <property type="entry name" value="SufE-like protein, chloroplastic"/>
    <property type="match status" value="1"/>
</dbReference>
<dbReference type="InterPro" id="IPR036430">
    <property type="entry name" value="RNase_T2-like_sf"/>
</dbReference>
<dbReference type="Gene3D" id="3.90.730.10">
    <property type="entry name" value="Ribonuclease T2-like"/>
    <property type="match status" value="1"/>
</dbReference>
<dbReference type="InterPro" id="IPR018188">
    <property type="entry name" value="RNase_T2_His_AS_1"/>
</dbReference>
<comment type="subcellular location">
    <subcellularLocation>
        <location evidence="1">Plastid</location>
        <location evidence="1">Chloroplast</location>
    </subcellularLocation>
</comment>
<dbReference type="InterPro" id="IPR002634">
    <property type="entry name" value="BolA"/>
</dbReference>
<dbReference type="InParanoid" id="A0A7J7C2C7"/>
<dbReference type="SUPFAM" id="SSF55895">
    <property type="entry name" value="Ribonuclease Rh-like"/>
    <property type="match status" value="1"/>
</dbReference>
<dbReference type="GO" id="GO:0009507">
    <property type="term" value="C:chloroplast"/>
    <property type="evidence" value="ECO:0007669"/>
    <property type="project" value="UniProtKB-SubCell"/>
</dbReference>
<dbReference type="PROSITE" id="PS00530">
    <property type="entry name" value="RNASE_T2_1"/>
    <property type="match status" value="1"/>
</dbReference>
<dbReference type="PANTHER" id="PTHR46230:SF6">
    <property type="entry name" value="PROTEIN BOLA1, CHLOROPLASTIC"/>
    <property type="match status" value="1"/>
</dbReference>
<proteinExistence type="inferred from homology"/>
<evidence type="ECO:0000313" key="10">
    <source>
        <dbReference type="EMBL" id="KAF5727926.1"/>
    </source>
</evidence>
<keyword evidence="6" id="KW-0809">Transit peptide</keyword>
<reference evidence="10 11" key="1">
    <citation type="journal article" date="2020" name="Nat. Commun.">
        <title>Genome of Tripterygium wilfordii and identification of cytochrome P450 involved in triptolide biosynthesis.</title>
        <authorList>
            <person name="Tu L."/>
            <person name="Su P."/>
            <person name="Zhang Z."/>
            <person name="Gao L."/>
            <person name="Wang J."/>
            <person name="Hu T."/>
            <person name="Zhou J."/>
            <person name="Zhang Y."/>
            <person name="Zhao Y."/>
            <person name="Liu Y."/>
            <person name="Song Y."/>
            <person name="Tong Y."/>
            <person name="Lu Y."/>
            <person name="Yang J."/>
            <person name="Xu C."/>
            <person name="Jia M."/>
            <person name="Peters R.J."/>
            <person name="Huang L."/>
            <person name="Gao W."/>
        </authorList>
    </citation>
    <scope>NUCLEOTIDE SEQUENCE [LARGE SCALE GENOMIC DNA]</scope>
    <source>
        <strain evidence="11">cv. XIE 37</strain>
        <tissue evidence="10">Leaf</tissue>
    </source>
</reference>
<comment type="similarity">
    <text evidence="2 9">Belongs to the RNase T2 family.</text>
</comment>
<protein>
    <submittedName>
        <fullName evidence="10">Uncharacterized protein</fullName>
    </submittedName>
</protein>
<evidence type="ECO:0000256" key="3">
    <source>
        <dbReference type="ARBA" id="ARBA00022528"/>
    </source>
</evidence>
<dbReference type="AlphaFoldDB" id="A0A7J7C2C7"/>
<dbReference type="Pfam" id="PF01722">
    <property type="entry name" value="BolA"/>
    <property type="match status" value="1"/>
</dbReference>
<gene>
    <name evidence="10" type="ORF">HS088_TW21G00066</name>
</gene>
<evidence type="ECO:0000256" key="7">
    <source>
        <dbReference type="ARBA" id="ARBA00023239"/>
    </source>
</evidence>
<dbReference type="Pfam" id="PF00445">
    <property type="entry name" value="Ribonuclease_T2"/>
    <property type="match status" value="1"/>
</dbReference>
<sequence>MFSQQWSTSHCTTPRLIDCDRPTKDYFTIHGLWPMYETLERIDFVPPYNDTGCTEIEPMPTTKLIKSLSTSAHNSPYIPNLVDSYRPSGSHLEGGMRGLGFLRYNVAGSRVLASRASRMKAKLQSPLKAMLMEIEDVSYQHEGHATVRNANGGKETHFNTKIVSPKFEGQSLVKWHRMVYDTLNNELSSGLHALSIVAKTPLEAAKK</sequence>
<comment type="caution">
    <text evidence="10">The sequence shown here is derived from an EMBL/GenBank/DDBJ whole genome shotgun (WGS) entry which is preliminary data.</text>
</comment>
<keyword evidence="5" id="KW-0378">Hydrolase</keyword>
<dbReference type="PANTHER" id="PTHR46230">
    <property type="match status" value="1"/>
</dbReference>
<keyword evidence="3" id="KW-0150">Chloroplast</keyword>
<name>A0A7J7C2C7_TRIWF</name>